<keyword evidence="2" id="KW-1185">Reference proteome</keyword>
<comment type="caution">
    <text evidence="1">The sequence shown here is derived from an EMBL/GenBank/DDBJ whole genome shotgun (WGS) entry which is preliminary data.</text>
</comment>
<dbReference type="Proteomes" id="UP001595945">
    <property type="component" value="Unassembled WGS sequence"/>
</dbReference>
<gene>
    <name evidence="1" type="ORF">ACFO9K_16195</name>
</gene>
<dbReference type="GeneID" id="73043476"/>
<sequence>MTRSRFPLALALLAVVVLTASTGGFSSVGADRSLDVAVADDDHALLEIDRGNGSLANGVHRNVRLLTLRNQFGDGPLAVPTVRVVGSGDPQPPRVGNASVTSESGGTVTVVVADVTCANNSNDAEVFTVRVRASANDGDVSVRLSRRVRIACTGDPAGGRSNRTADRDG</sequence>
<dbReference type="AlphaFoldDB" id="A0ABD5Q518"/>
<reference evidence="1 2" key="1">
    <citation type="journal article" date="2019" name="Int. J. Syst. Evol. Microbiol.">
        <title>The Global Catalogue of Microorganisms (GCM) 10K type strain sequencing project: providing services to taxonomists for standard genome sequencing and annotation.</title>
        <authorList>
            <consortium name="The Broad Institute Genomics Platform"/>
            <consortium name="The Broad Institute Genome Sequencing Center for Infectious Disease"/>
            <person name="Wu L."/>
            <person name="Ma J."/>
        </authorList>
    </citation>
    <scope>NUCLEOTIDE SEQUENCE [LARGE SCALE GENOMIC DNA]</scope>
    <source>
        <strain evidence="1 2">XZYJ18</strain>
    </source>
</reference>
<protein>
    <submittedName>
        <fullName evidence="1">Uncharacterized protein</fullName>
    </submittedName>
</protein>
<dbReference type="EMBL" id="JBHSHT010000002">
    <property type="protein sequence ID" value="MFC4825797.1"/>
    <property type="molecule type" value="Genomic_DNA"/>
</dbReference>
<evidence type="ECO:0000313" key="1">
    <source>
        <dbReference type="EMBL" id="MFC4825797.1"/>
    </source>
</evidence>
<accession>A0ABD5Q518</accession>
<organism evidence="1 2">
    <name type="scientific">Halorussus aquaticus</name>
    <dbReference type="NCBI Taxonomy" id="2953748"/>
    <lineage>
        <taxon>Archaea</taxon>
        <taxon>Methanobacteriati</taxon>
        <taxon>Methanobacteriota</taxon>
        <taxon>Stenosarchaea group</taxon>
        <taxon>Halobacteria</taxon>
        <taxon>Halobacteriales</taxon>
        <taxon>Haladaptataceae</taxon>
        <taxon>Halorussus</taxon>
    </lineage>
</organism>
<evidence type="ECO:0000313" key="2">
    <source>
        <dbReference type="Proteomes" id="UP001595945"/>
    </source>
</evidence>
<name>A0ABD5Q518_9EURY</name>
<dbReference type="RefSeq" id="WP_254268574.1">
    <property type="nucleotide sequence ID" value="NZ_CP100400.1"/>
</dbReference>
<proteinExistence type="predicted"/>